<comment type="caution">
    <text evidence="8">The sequence shown here is derived from an EMBL/GenBank/DDBJ whole genome shotgun (WGS) entry which is preliminary data.</text>
</comment>
<evidence type="ECO:0000259" key="7">
    <source>
        <dbReference type="SMART" id="SM00849"/>
    </source>
</evidence>
<organism evidence="8 9">
    <name type="scientific">Microbacterium dextranolyticum</name>
    <dbReference type="NCBI Taxonomy" id="36806"/>
    <lineage>
        <taxon>Bacteria</taxon>
        <taxon>Bacillati</taxon>
        <taxon>Actinomycetota</taxon>
        <taxon>Actinomycetes</taxon>
        <taxon>Micrococcales</taxon>
        <taxon>Microbacteriaceae</taxon>
        <taxon>Microbacterium</taxon>
    </lineage>
</organism>
<evidence type="ECO:0000313" key="8">
    <source>
        <dbReference type="EMBL" id="GLJ96009.1"/>
    </source>
</evidence>
<keyword evidence="3 6" id="KW-0812">Transmembrane</keyword>
<feature type="transmembrane region" description="Helical" evidence="6">
    <location>
        <begin position="423"/>
        <end position="442"/>
    </location>
</feature>
<dbReference type="Pfam" id="PF03772">
    <property type="entry name" value="Competence"/>
    <property type="match status" value="1"/>
</dbReference>
<dbReference type="InterPro" id="IPR004477">
    <property type="entry name" value="ComEC_N"/>
</dbReference>
<keyword evidence="2" id="KW-1003">Cell membrane</keyword>
<dbReference type="InterPro" id="IPR052159">
    <property type="entry name" value="Competence_DNA_uptake"/>
</dbReference>
<feature type="transmembrane region" description="Helical" evidence="6">
    <location>
        <begin position="385"/>
        <end position="411"/>
    </location>
</feature>
<dbReference type="Proteomes" id="UP001142291">
    <property type="component" value="Unassembled WGS sequence"/>
</dbReference>
<feature type="transmembrane region" description="Helical" evidence="6">
    <location>
        <begin position="329"/>
        <end position="346"/>
    </location>
</feature>
<feature type="transmembrane region" description="Helical" evidence="6">
    <location>
        <begin position="233"/>
        <end position="253"/>
    </location>
</feature>
<accession>A0A9W6HP36</accession>
<evidence type="ECO:0000256" key="3">
    <source>
        <dbReference type="ARBA" id="ARBA00022692"/>
    </source>
</evidence>
<dbReference type="InterPro" id="IPR036866">
    <property type="entry name" value="RibonucZ/Hydroxyglut_hydro"/>
</dbReference>
<dbReference type="InterPro" id="IPR001279">
    <property type="entry name" value="Metallo-B-lactamas"/>
</dbReference>
<dbReference type="CDD" id="cd07731">
    <property type="entry name" value="ComA-like_MBL-fold"/>
    <property type="match status" value="1"/>
</dbReference>
<feature type="transmembrane region" description="Helical" evidence="6">
    <location>
        <begin position="306"/>
        <end position="323"/>
    </location>
</feature>
<dbReference type="Gene3D" id="3.60.15.10">
    <property type="entry name" value="Ribonuclease Z/Hydroxyacylglutathione hydrolase-like"/>
    <property type="match status" value="1"/>
</dbReference>
<dbReference type="GO" id="GO:0005886">
    <property type="term" value="C:plasma membrane"/>
    <property type="evidence" value="ECO:0007669"/>
    <property type="project" value="UniProtKB-SubCell"/>
</dbReference>
<dbReference type="EMBL" id="BSER01000009">
    <property type="protein sequence ID" value="GLJ96009.1"/>
    <property type="molecule type" value="Genomic_DNA"/>
</dbReference>
<keyword evidence="4 6" id="KW-1133">Transmembrane helix</keyword>
<feature type="transmembrane region" description="Helical" evidence="6">
    <location>
        <begin position="358"/>
        <end position="379"/>
    </location>
</feature>
<evidence type="ECO:0000256" key="2">
    <source>
        <dbReference type="ARBA" id="ARBA00022475"/>
    </source>
</evidence>
<sequence length="755" mass="75896">MAAGVWLVAALMILAPACAGTVAVALWIAAVAALALALRAGTPHPRAAAALVAVVLAASAAAATQVAAAQPAREAAASLPVDGGRALVVEGVAVGKIERGGDGRRFDALMDVARLGTRADAEWEGTSIPVLVRASAVPAALDLGARVRVRGTAWRPDAGDRAVLVVDAAEVEVIDPPSGVFAVASALRRGLLDRAVGLPAPGGGLIAGLAVGDTSAVTPELDGAMKASSLSHLTAVSGANCALVVALAFGGAALCRVRRAVRVLVGLAALTGFVVLVSPEPSVVRAAAMAAIAMLGLLLGRPGAGLSLLTTAVVVLLIADPWLALSLGFALSTAATGALLVGAGPLADGMARWMPRPLALGISVPLAAQLACGPLIVLISPQVSLYGVLANVVAAPAAPVGTVLGLAACLAAGVPALGAGLTALAWLPAAWIAATATMISAVPGNAIPWPEGPGGLVVLAVVGAATAALIVRTRPLLRVSGAVFLTGAVVIVVGTGPVADIVERSRMPADWAIAACDIGQGDAVLIRSGGTVALVDTGPDPVALTRCLQQLSIDRIDLLVLTHFDHDHDGGTPAVVGRVDVVLHGPTAAPDDERTLRRLDEGGARLVRTVAGMSGALGDAHWRALWPQNGTPAGNDGSVVVEVTGGDVPSSLFLGDLSARGQKTMAARSSLRTSYVVVKVAHHGSADQDPGLYARISPAVALVSVGENTYGHPRPETLDMLTRLGARIDRTDEEGLVVLWADADALRIWHERTPP</sequence>
<dbReference type="SMART" id="SM00849">
    <property type="entry name" value="Lactamase_B"/>
    <property type="match status" value="1"/>
</dbReference>
<dbReference type="PANTHER" id="PTHR30619">
    <property type="entry name" value="DNA INTERNALIZATION/COMPETENCE PROTEIN COMEC/REC2"/>
    <property type="match status" value="1"/>
</dbReference>
<feature type="transmembrane region" description="Helical" evidence="6">
    <location>
        <begin position="6"/>
        <end position="36"/>
    </location>
</feature>
<proteinExistence type="predicted"/>
<evidence type="ECO:0000313" key="9">
    <source>
        <dbReference type="Proteomes" id="UP001142291"/>
    </source>
</evidence>
<keyword evidence="9" id="KW-1185">Reference proteome</keyword>
<reference evidence="8" key="1">
    <citation type="journal article" date="2014" name="Int. J. Syst. Evol. Microbiol.">
        <title>Complete genome sequence of Corynebacterium casei LMG S-19264T (=DSM 44701T), isolated from a smear-ripened cheese.</title>
        <authorList>
            <consortium name="US DOE Joint Genome Institute (JGI-PGF)"/>
            <person name="Walter F."/>
            <person name="Albersmeier A."/>
            <person name="Kalinowski J."/>
            <person name="Ruckert C."/>
        </authorList>
    </citation>
    <scope>NUCLEOTIDE SEQUENCE</scope>
    <source>
        <strain evidence="8">VKM Ac-1940</strain>
    </source>
</reference>
<feature type="transmembrane region" description="Helical" evidence="6">
    <location>
        <begin position="454"/>
        <end position="472"/>
    </location>
</feature>
<evidence type="ECO:0000256" key="5">
    <source>
        <dbReference type="ARBA" id="ARBA00023136"/>
    </source>
</evidence>
<dbReference type="SUPFAM" id="SSF56281">
    <property type="entry name" value="Metallo-hydrolase/oxidoreductase"/>
    <property type="match status" value="1"/>
</dbReference>
<dbReference type="InterPro" id="IPR035681">
    <property type="entry name" value="ComA-like_MBL"/>
</dbReference>
<dbReference type="PANTHER" id="PTHR30619:SF1">
    <property type="entry name" value="RECOMBINATION PROTEIN 2"/>
    <property type="match status" value="1"/>
</dbReference>
<protein>
    <recommendedName>
        <fullName evidence="7">Metallo-beta-lactamase domain-containing protein</fullName>
    </recommendedName>
</protein>
<gene>
    <name evidence="8" type="ORF">GCM10017591_20720</name>
</gene>
<name>A0A9W6HP36_9MICO</name>
<dbReference type="Pfam" id="PF00753">
    <property type="entry name" value="Lactamase_B"/>
    <property type="match status" value="1"/>
</dbReference>
<dbReference type="AlphaFoldDB" id="A0A9W6HP36"/>
<comment type="subcellular location">
    <subcellularLocation>
        <location evidence="1">Cell membrane</location>
        <topology evidence="1">Multi-pass membrane protein</topology>
    </subcellularLocation>
</comment>
<evidence type="ECO:0000256" key="1">
    <source>
        <dbReference type="ARBA" id="ARBA00004651"/>
    </source>
</evidence>
<feature type="transmembrane region" description="Helical" evidence="6">
    <location>
        <begin position="479"/>
        <end position="499"/>
    </location>
</feature>
<evidence type="ECO:0000256" key="6">
    <source>
        <dbReference type="SAM" id="Phobius"/>
    </source>
</evidence>
<feature type="domain" description="Metallo-beta-lactamase" evidence="7">
    <location>
        <begin position="520"/>
        <end position="707"/>
    </location>
</feature>
<dbReference type="NCBIfam" id="TIGR00360">
    <property type="entry name" value="ComEC_N-term"/>
    <property type="match status" value="1"/>
</dbReference>
<keyword evidence="5 6" id="KW-0472">Membrane</keyword>
<reference evidence="8" key="2">
    <citation type="submission" date="2023-01" db="EMBL/GenBank/DDBJ databases">
        <authorList>
            <person name="Sun Q."/>
            <person name="Evtushenko L."/>
        </authorList>
    </citation>
    <scope>NUCLEOTIDE SEQUENCE</scope>
    <source>
        <strain evidence="8">VKM Ac-1940</strain>
    </source>
</reference>
<evidence type="ECO:0000256" key="4">
    <source>
        <dbReference type="ARBA" id="ARBA00022989"/>
    </source>
</evidence>
<feature type="transmembrane region" description="Helical" evidence="6">
    <location>
        <begin position="48"/>
        <end position="68"/>
    </location>
</feature>